<dbReference type="InterPro" id="IPR004099">
    <property type="entry name" value="Pyr_nucl-diS_OxRdtase_dimer"/>
</dbReference>
<proteinExistence type="inferred from homology"/>
<dbReference type="GO" id="GO:0003955">
    <property type="term" value="F:NAD(P)H dehydrogenase (quinone) activity"/>
    <property type="evidence" value="ECO:0007669"/>
    <property type="project" value="TreeGrafter"/>
</dbReference>
<name>A0A1Y1RXF7_9SPIO</name>
<evidence type="ECO:0000313" key="9">
    <source>
        <dbReference type="EMBL" id="ORC34931.1"/>
    </source>
</evidence>
<dbReference type="PRINTS" id="PR00368">
    <property type="entry name" value="FADPNR"/>
</dbReference>
<evidence type="ECO:0000256" key="4">
    <source>
        <dbReference type="PIRSR" id="PIRSR000350-2"/>
    </source>
</evidence>
<reference evidence="9 10" key="1">
    <citation type="submission" date="2017-03" db="EMBL/GenBank/DDBJ databases">
        <title>Draft Genome sequence of Marispirochaeta sp. strain JC444.</title>
        <authorList>
            <person name="Shivani Y."/>
            <person name="Subhash Y."/>
            <person name="Sasikala C."/>
            <person name="Ramana C."/>
        </authorList>
    </citation>
    <scope>NUCLEOTIDE SEQUENCE [LARGE SCALE GENOMIC DNA]</scope>
    <source>
        <strain evidence="9 10">JC444</strain>
    </source>
</reference>
<feature type="active site" description="Proton acceptor" evidence="4">
    <location>
        <position position="437"/>
    </location>
</feature>
<dbReference type="InterPro" id="IPR016156">
    <property type="entry name" value="FAD/NAD-linked_Rdtase_dimer_sf"/>
</dbReference>
<evidence type="ECO:0000259" key="8">
    <source>
        <dbReference type="Pfam" id="PF07992"/>
    </source>
</evidence>
<keyword evidence="5" id="KW-0547">Nucleotide-binding</keyword>
<feature type="binding site" evidence="5">
    <location>
        <begin position="173"/>
        <end position="180"/>
    </location>
    <ligand>
        <name>NAD(+)</name>
        <dbReference type="ChEBI" id="CHEBI:57540"/>
    </ligand>
</feature>
<keyword evidence="10" id="KW-1185">Reference proteome</keyword>
<feature type="binding site" evidence="5">
    <location>
        <position position="50"/>
    </location>
    <ligand>
        <name>FAD</name>
        <dbReference type="ChEBI" id="CHEBI:57692"/>
    </ligand>
</feature>
<dbReference type="PANTHER" id="PTHR43014:SF2">
    <property type="entry name" value="MERCURIC REDUCTASE"/>
    <property type="match status" value="1"/>
</dbReference>
<dbReference type="Gene3D" id="3.50.50.60">
    <property type="entry name" value="FAD/NAD(P)-binding domain"/>
    <property type="match status" value="2"/>
</dbReference>
<sequence>MKKYDIILIGTGQATGTILPGLLDAGKRIAVIERDRVGGSCVNWGCTPTKTLVASARAARMVQRAGEFGIETGPGVTDFSRVMERVNSIRNEASTGFQKWLEEVTDFYPFSGSFVDEHTVKAGDELIQAETIIIHTGAAARIPQLPGIESVPWLDNKRILDLTELPDHLLVIGGSYIGLEFGQAFRRFGSRVTVFEHGERLIFREDPDISTLAKELLADEGVEFHLKSEILSLSSGDESIVLHYKQGESEKTVEGSHLLVAAGRAPAVTGLNLGAAGVETDDKGYIRVDDYGRTAQKHIYALGDVNGRGAFTHTSVNDGQVFLDHYLRGGGRKISDRVPVYAMYIDPPLARVGLNRRAAEHRGLEYLTAEMPMSSVSRAKEKSETGGIMQVLTEAGSSTILGATLFGTGADEVIALLALAMQAGIPYTKLQETVIPHPTVAELVPFLFNSLAEPE</sequence>
<dbReference type="Gene3D" id="3.30.390.30">
    <property type="match status" value="1"/>
</dbReference>
<evidence type="ECO:0000256" key="6">
    <source>
        <dbReference type="PIRSR" id="PIRSR000350-4"/>
    </source>
</evidence>
<comment type="cofactor">
    <cofactor evidence="5">
        <name>FAD</name>
        <dbReference type="ChEBI" id="CHEBI:57692"/>
    </cofactor>
    <text evidence="5">Binds 1 FAD per subunit.</text>
</comment>
<dbReference type="InterPro" id="IPR001100">
    <property type="entry name" value="Pyr_nuc-diS_OxRdtase"/>
</dbReference>
<feature type="binding site" evidence="5">
    <location>
        <position position="304"/>
    </location>
    <ligand>
        <name>FAD</name>
        <dbReference type="ChEBI" id="CHEBI:57692"/>
    </ligand>
</feature>
<dbReference type="PRINTS" id="PR00411">
    <property type="entry name" value="PNDRDTASEI"/>
</dbReference>
<dbReference type="InterPro" id="IPR036188">
    <property type="entry name" value="FAD/NAD-bd_sf"/>
</dbReference>
<feature type="binding site" evidence="5">
    <location>
        <position position="263"/>
    </location>
    <ligand>
        <name>NAD(+)</name>
        <dbReference type="ChEBI" id="CHEBI:57540"/>
    </ligand>
</feature>
<evidence type="ECO:0000313" key="10">
    <source>
        <dbReference type="Proteomes" id="UP000192343"/>
    </source>
</evidence>
<feature type="binding site" evidence="5">
    <location>
        <position position="112"/>
    </location>
    <ligand>
        <name>FAD</name>
        <dbReference type="ChEBI" id="CHEBI:57692"/>
    </ligand>
</feature>
<dbReference type="STRING" id="1963862.B4O97_11375"/>
<dbReference type="SUPFAM" id="SSF55424">
    <property type="entry name" value="FAD/NAD-linked reductases, dimerisation (C-terminal) domain"/>
    <property type="match status" value="1"/>
</dbReference>
<dbReference type="InterPro" id="IPR023753">
    <property type="entry name" value="FAD/NAD-binding_dom"/>
</dbReference>
<feature type="disulfide bond" description="Redox-active" evidence="6">
    <location>
        <begin position="41"/>
        <end position="46"/>
    </location>
</feature>
<dbReference type="Pfam" id="PF07992">
    <property type="entry name" value="Pyr_redox_2"/>
    <property type="match status" value="1"/>
</dbReference>
<keyword evidence="3 5" id="KW-0274">FAD</keyword>
<feature type="binding site" evidence="5">
    <location>
        <position position="196"/>
    </location>
    <ligand>
        <name>NAD(+)</name>
        <dbReference type="ChEBI" id="CHEBI:57540"/>
    </ligand>
</feature>
<feature type="domain" description="Pyridine nucleotide-disulphide oxidoreductase dimerisation" evidence="7">
    <location>
        <begin position="342"/>
        <end position="443"/>
    </location>
</feature>
<evidence type="ECO:0000256" key="2">
    <source>
        <dbReference type="ARBA" id="ARBA00022630"/>
    </source>
</evidence>
<comment type="caution">
    <text evidence="9">The sequence shown here is derived from an EMBL/GenBank/DDBJ whole genome shotgun (WGS) entry which is preliminary data.</text>
</comment>
<evidence type="ECO:0008006" key="11">
    <source>
        <dbReference type="Google" id="ProtNLM"/>
    </source>
</evidence>
<dbReference type="PANTHER" id="PTHR43014">
    <property type="entry name" value="MERCURIC REDUCTASE"/>
    <property type="match status" value="1"/>
</dbReference>
<dbReference type="OrthoDB" id="9807946at2"/>
<keyword evidence="5" id="KW-0520">NAD</keyword>
<feature type="domain" description="FAD/NAD(P)-binding" evidence="8">
    <location>
        <begin position="4"/>
        <end position="319"/>
    </location>
</feature>
<evidence type="ECO:0000256" key="1">
    <source>
        <dbReference type="ARBA" id="ARBA00007532"/>
    </source>
</evidence>
<evidence type="ECO:0000256" key="3">
    <source>
        <dbReference type="ARBA" id="ARBA00022827"/>
    </source>
</evidence>
<evidence type="ECO:0000259" key="7">
    <source>
        <dbReference type="Pfam" id="PF02852"/>
    </source>
</evidence>
<comment type="similarity">
    <text evidence="1">Belongs to the class-I pyridine nucleotide-disulfide oxidoreductase family.</text>
</comment>
<dbReference type="RefSeq" id="WP_083050934.1">
    <property type="nucleotide sequence ID" value="NZ_MWQY01000011.1"/>
</dbReference>
<accession>A0A1Y1RXF7</accession>
<dbReference type="PIRSF" id="PIRSF000350">
    <property type="entry name" value="Mercury_reductase_MerA"/>
    <property type="match status" value="1"/>
</dbReference>
<protein>
    <recommendedName>
        <fullName evidence="11">Mercuric reductase</fullName>
    </recommendedName>
</protein>
<gene>
    <name evidence="9" type="ORF">B4O97_11375</name>
</gene>
<dbReference type="Proteomes" id="UP000192343">
    <property type="component" value="Unassembled WGS sequence"/>
</dbReference>
<evidence type="ECO:0000256" key="5">
    <source>
        <dbReference type="PIRSR" id="PIRSR000350-3"/>
    </source>
</evidence>
<dbReference type="AlphaFoldDB" id="A0A1Y1RXF7"/>
<dbReference type="GO" id="GO:0050660">
    <property type="term" value="F:flavin adenine dinucleotide binding"/>
    <property type="evidence" value="ECO:0007669"/>
    <property type="project" value="TreeGrafter"/>
</dbReference>
<dbReference type="SUPFAM" id="SSF51905">
    <property type="entry name" value="FAD/NAD(P)-binding domain"/>
    <property type="match status" value="1"/>
</dbReference>
<dbReference type="EMBL" id="MWQY01000011">
    <property type="protein sequence ID" value="ORC34931.1"/>
    <property type="molecule type" value="Genomic_DNA"/>
</dbReference>
<organism evidence="9 10">
    <name type="scientific">Marispirochaeta aestuarii</name>
    <dbReference type="NCBI Taxonomy" id="1963862"/>
    <lineage>
        <taxon>Bacteria</taxon>
        <taxon>Pseudomonadati</taxon>
        <taxon>Spirochaetota</taxon>
        <taxon>Spirochaetia</taxon>
        <taxon>Spirochaetales</taxon>
        <taxon>Spirochaetaceae</taxon>
        <taxon>Marispirochaeta</taxon>
    </lineage>
</organism>
<dbReference type="Pfam" id="PF02852">
    <property type="entry name" value="Pyr_redox_dim"/>
    <property type="match status" value="1"/>
</dbReference>
<keyword evidence="2" id="KW-0285">Flavoprotein</keyword>